<keyword evidence="1" id="KW-0732">Signal</keyword>
<keyword evidence="3" id="KW-1185">Reference proteome</keyword>
<comment type="caution">
    <text evidence="2">The sequence shown here is derived from an EMBL/GenBank/DDBJ whole genome shotgun (WGS) entry which is preliminary data.</text>
</comment>
<evidence type="ECO:0000313" key="3">
    <source>
        <dbReference type="Proteomes" id="UP001291309"/>
    </source>
</evidence>
<proteinExistence type="predicted"/>
<dbReference type="RefSeq" id="WP_321548049.1">
    <property type="nucleotide sequence ID" value="NZ_JAXIVS010000008.1"/>
</dbReference>
<dbReference type="EMBL" id="JAXIVS010000008">
    <property type="protein sequence ID" value="MDY7229322.1"/>
    <property type="molecule type" value="Genomic_DNA"/>
</dbReference>
<feature type="chain" id="PRO_5045098201" evidence="1">
    <location>
        <begin position="26"/>
        <end position="368"/>
    </location>
</feature>
<dbReference type="Proteomes" id="UP001291309">
    <property type="component" value="Unassembled WGS sequence"/>
</dbReference>
<evidence type="ECO:0000313" key="2">
    <source>
        <dbReference type="EMBL" id="MDY7229322.1"/>
    </source>
</evidence>
<sequence>MTMKLRQWVLGAVLLSALVPSAAPADEMSVVWDNFANGFSVDTAGAKWTYFKAGGFTGNNGLTTPYAGGMYVRAPGTNPSTGKPAYTLSVAPEASSGLPGGIDHVKWLAYMNTTSSWGFPGFNVGFREALECSTSLSAQTFGTEYHPFGGLVSNAQDDLRLAGVAMNTVDFESNMVFDFMLTNQRVYVIYERLPFGRTATNHYAAFTYAIPVKARTPSQTHQMTISYDRMARTVTWILDGVVVFTVTQPGYRIDRQWMVIDHGGTEQAVVMRQLNCGMGMFSLLDGSMNWGAGLVRLSSTPGFYFLPPVGTSSALSFADETSQHSSRLFGQGAAFTIGPYYVTRYSTWVDPCPYDPQYPRQRCELQPY</sequence>
<dbReference type="InterPro" id="IPR045727">
    <property type="entry name" value="DUF6081"/>
</dbReference>
<name>A0ABU5H773_9BACT</name>
<reference evidence="2 3" key="1">
    <citation type="submission" date="2023-12" db="EMBL/GenBank/DDBJ databases">
        <title>the genome sequence of Hyalangium sp. s54d21.</title>
        <authorList>
            <person name="Zhang X."/>
        </authorList>
    </citation>
    <scope>NUCLEOTIDE SEQUENCE [LARGE SCALE GENOMIC DNA]</scope>
    <source>
        <strain evidence="3">s54d21</strain>
    </source>
</reference>
<feature type="signal peptide" evidence="1">
    <location>
        <begin position="1"/>
        <end position="25"/>
    </location>
</feature>
<protein>
    <submittedName>
        <fullName evidence="2">DUF6081 family protein</fullName>
    </submittedName>
</protein>
<gene>
    <name evidence="2" type="ORF">SYV04_23215</name>
</gene>
<organism evidence="2 3">
    <name type="scientific">Hyalangium rubrum</name>
    <dbReference type="NCBI Taxonomy" id="3103134"/>
    <lineage>
        <taxon>Bacteria</taxon>
        <taxon>Pseudomonadati</taxon>
        <taxon>Myxococcota</taxon>
        <taxon>Myxococcia</taxon>
        <taxon>Myxococcales</taxon>
        <taxon>Cystobacterineae</taxon>
        <taxon>Archangiaceae</taxon>
        <taxon>Hyalangium</taxon>
    </lineage>
</organism>
<accession>A0ABU5H773</accession>
<dbReference type="Pfam" id="PF19559">
    <property type="entry name" value="DUF6081"/>
    <property type="match status" value="1"/>
</dbReference>
<evidence type="ECO:0000256" key="1">
    <source>
        <dbReference type="SAM" id="SignalP"/>
    </source>
</evidence>